<sequence>MILEEGHRSNLRIHPGVTKMYQDLRKMFWWLGMKKETAEFVYACLTCQKSK</sequence>
<organism evidence="2 3">
    <name type="scientific">Trifolium medium</name>
    <dbReference type="NCBI Taxonomy" id="97028"/>
    <lineage>
        <taxon>Eukaryota</taxon>
        <taxon>Viridiplantae</taxon>
        <taxon>Streptophyta</taxon>
        <taxon>Embryophyta</taxon>
        <taxon>Tracheophyta</taxon>
        <taxon>Spermatophyta</taxon>
        <taxon>Magnoliopsida</taxon>
        <taxon>eudicotyledons</taxon>
        <taxon>Gunneridae</taxon>
        <taxon>Pentapetalae</taxon>
        <taxon>rosids</taxon>
        <taxon>fabids</taxon>
        <taxon>Fabales</taxon>
        <taxon>Fabaceae</taxon>
        <taxon>Papilionoideae</taxon>
        <taxon>50 kb inversion clade</taxon>
        <taxon>NPAAA clade</taxon>
        <taxon>Hologalegina</taxon>
        <taxon>IRL clade</taxon>
        <taxon>Trifolieae</taxon>
        <taxon>Trifolium</taxon>
    </lineage>
</organism>
<dbReference type="Pfam" id="PF17921">
    <property type="entry name" value="Integrase_H2C2"/>
    <property type="match status" value="1"/>
</dbReference>
<dbReference type="Proteomes" id="UP000265520">
    <property type="component" value="Unassembled WGS sequence"/>
</dbReference>
<feature type="non-terminal residue" evidence="2">
    <location>
        <position position="51"/>
    </location>
</feature>
<dbReference type="AlphaFoldDB" id="A0A392VXV5"/>
<name>A0A392VXV5_9FABA</name>
<accession>A0A392VXV5</accession>
<evidence type="ECO:0000259" key="1">
    <source>
        <dbReference type="Pfam" id="PF17921"/>
    </source>
</evidence>
<evidence type="ECO:0000313" key="3">
    <source>
        <dbReference type="Proteomes" id="UP000265520"/>
    </source>
</evidence>
<feature type="domain" description="Integrase zinc-binding" evidence="1">
    <location>
        <begin position="2"/>
        <end position="51"/>
    </location>
</feature>
<proteinExistence type="predicted"/>
<dbReference type="InterPro" id="IPR041588">
    <property type="entry name" value="Integrase_H2C2"/>
</dbReference>
<dbReference type="Gene3D" id="1.10.340.70">
    <property type="match status" value="1"/>
</dbReference>
<protein>
    <recommendedName>
        <fullName evidence="1">Integrase zinc-binding domain-containing protein</fullName>
    </recommendedName>
</protein>
<evidence type="ECO:0000313" key="2">
    <source>
        <dbReference type="EMBL" id="MCI93204.1"/>
    </source>
</evidence>
<comment type="caution">
    <text evidence="2">The sequence shown here is derived from an EMBL/GenBank/DDBJ whole genome shotgun (WGS) entry which is preliminary data.</text>
</comment>
<dbReference type="EMBL" id="LXQA011322870">
    <property type="protein sequence ID" value="MCI93204.1"/>
    <property type="molecule type" value="Genomic_DNA"/>
</dbReference>
<keyword evidence="3" id="KW-1185">Reference proteome</keyword>
<reference evidence="2 3" key="1">
    <citation type="journal article" date="2018" name="Front. Plant Sci.">
        <title>Red Clover (Trifolium pratense) and Zigzag Clover (T. medium) - A Picture of Genomic Similarities and Differences.</title>
        <authorList>
            <person name="Dluhosova J."/>
            <person name="Istvanek J."/>
            <person name="Nedelnik J."/>
            <person name="Repkova J."/>
        </authorList>
    </citation>
    <scope>NUCLEOTIDE SEQUENCE [LARGE SCALE GENOMIC DNA]</scope>
    <source>
        <strain evidence="3">cv. 10/8</strain>
        <tissue evidence="2">Leaf</tissue>
    </source>
</reference>